<evidence type="ECO:0000256" key="4">
    <source>
        <dbReference type="RuleBase" id="RU003939"/>
    </source>
</evidence>
<dbReference type="SUPFAM" id="SSF47729">
    <property type="entry name" value="IHF-like DNA-binding proteins"/>
    <property type="match status" value="1"/>
</dbReference>
<dbReference type="GO" id="GO:0042802">
    <property type="term" value="F:identical protein binding"/>
    <property type="evidence" value="ECO:0007669"/>
    <property type="project" value="UniProtKB-ARBA"/>
</dbReference>
<evidence type="ECO:0000313" key="7">
    <source>
        <dbReference type="Proteomes" id="UP000065807"/>
    </source>
</evidence>
<dbReference type="PRINTS" id="PR01727">
    <property type="entry name" value="DNABINDINGHU"/>
</dbReference>
<dbReference type="Gene3D" id="4.10.520.10">
    <property type="entry name" value="IHF-like DNA-binding proteins"/>
    <property type="match status" value="1"/>
</dbReference>
<dbReference type="GO" id="GO:1990103">
    <property type="term" value="C:DnaA-HU complex"/>
    <property type="evidence" value="ECO:0007669"/>
    <property type="project" value="UniProtKB-ARBA"/>
</dbReference>
<evidence type="ECO:0000256" key="2">
    <source>
        <dbReference type="ARBA" id="ARBA00023067"/>
    </source>
</evidence>
<dbReference type="STRING" id="1555112.LIP_1774"/>
<keyword evidence="2" id="KW-0226">DNA condensation</keyword>
<dbReference type="KEGG" id="lpil:LIP_1774"/>
<dbReference type="PANTHER" id="PTHR33175:SF3">
    <property type="entry name" value="DNA-BINDING PROTEIN HU-BETA"/>
    <property type="match status" value="1"/>
</dbReference>
<proteinExistence type="inferred from homology"/>
<dbReference type="GO" id="GO:0003677">
    <property type="term" value="F:DNA binding"/>
    <property type="evidence" value="ECO:0007669"/>
    <property type="project" value="UniProtKB-KW"/>
</dbReference>
<evidence type="ECO:0000313" key="6">
    <source>
        <dbReference type="EMBL" id="BAS27618.1"/>
    </source>
</evidence>
<dbReference type="RefSeq" id="WP_068136731.1">
    <property type="nucleotide sequence ID" value="NZ_AP014924.1"/>
</dbReference>
<keyword evidence="7" id="KW-1185">Reference proteome</keyword>
<dbReference type="AlphaFoldDB" id="A0A0K2SKH9"/>
<evidence type="ECO:0000256" key="3">
    <source>
        <dbReference type="ARBA" id="ARBA00023125"/>
    </source>
</evidence>
<dbReference type="PANTHER" id="PTHR33175">
    <property type="entry name" value="DNA-BINDING PROTEIN HU"/>
    <property type="match status" value="1"/>
</dbReference>
<accession>A0A0K2SKH9</accession>
<dbReference type="GO" id="GO:1990178">
    <property type="term" value="C:HU-DNA complex"/>
    <property type="evidence" value="ECO:0007669"/>
    <property type="project" value="UniProtKB-ARBA"/>
</dbReference>
<dbReference type="EMBL" id="AP014924">
    <property type="protein sequence ID" value="BAS27618.1"/>
    <property type="molecule type" value="Genomic_DNA"/>
</dbReference>
<dbReference type="GO" id="GO:0006270">
    <property type="term" value="P:DNA replication initiation"/>
    <property type="evidence" value="ECO:0007669"/>
    <property type="project" value="UniProtKB-ARBA"/>
</dbReference>
<sequence length="92" mass="9908">MTKSDLADRVAELARITKSEAHTAVDALLESIQEALAQGDRVQLVGFGSFEVRSRSARTGRNPQTGEPISIGPSHLPVFRPGRALKDAVQAR</sequence>
<dbReference type="InterPro" id="IPR010992">
    <property type="entry name" value="IHF-like_DNA-bd_dom_sf"/>
</dbReference>
<organism evidence="6 7">
    <name type="scientific">Limnochorda pilosa</name>
    <dbReference type="NCBI Taxonomy" id="1555112"/>
    <lineage>
        <taxon>Bacteria</taxon>
        <taxon>Bacillati</taxon>
        <taxon>Bacillota</taxon>
        <taxon>Limnochordia</taxon>
        <taxon>Limnochordales</taxon>
        <taxon>Limnochordaceae</taxon>
        <taxon>Limnochorda</taxon>
    </lineage>
</organism>
<feature type="compositionally biased region" description="Polar residues" evidence="5">
    <location>
        <begin position="57"/>
        <end position="67"/>
    </location>
</feature>
<dbReference type="Proteomes" id="UP000065807">
    <property type="component" value="Chromosome"/>
</dbReference>
<dbReference type="PROSITE" id="PS00045">
    <property type="entry name" value="HISTONE_LIKE"/>
    <property type="match status" value="1"/>
</dbReference>
<gene>
    <name evidence="6" type="ORF">LIP_1774</name>
</gene>
<dbReference type="FunFam" id="4.10.520.10:FF:000001">
    <property type="entry name" value="DNA-binding protein HU"/>
    <property type="match status" value="1"/>
</dbReference>
<reference evidence="7" key="1">
    <citation type="submission" date="2015-07" db="EMBL/GenBank/DDBJ databases">
        <title>Complete genome sequence and phylogenetic analysis of Limnochorda pilosa.</title>
        <authorList>
            <person name="Watanabe M."/>
            <person name="Kojima H."/>
            <person name="Fukui M."/>
        </authorList>
    </citation>
    <scope>NUCLEOTIDE SEQUENCE [LARGE SCALE GENOMIC DNA]</scope>
    <source>
        <strain evidence="7">HC45</strain>
    </source>
</reference>
<comment type="similarity">
    <text evidence="1 4">Belongs to the bacterial histone-like protein family.</text>
</comment>
<dbReference type="GO" id="GO:0030527">
    <property type="term" value="F:structural constituent of chromatin"/>
    <property type="evidence" value="ECO:0007669"/>
    <property type="project" value="InterPro"/>
</dbReference>
<keyword evidence="3 6" id="KW-0238">DNA-binding</keyword>
<dbReference type="Pfam" id="PF00216">
    <property type="entry name" value="Bac_DNA_binding"/>
    <property type="match status" value="1"/>
</dbReference>
<dbReference type="SMART" id="SM00411">
    <property type="entry name" value="BHL"/>
    <property type="match status" value="1"/>
</dbReference>
<feature type="region of interest" description="Disordered" evidence="5">
    <location>
        <begin position="55"/>
        <end position="92"/>
    </location>
</feature>
<evidence type="ECO:0000256" key="1">
    <source>
        <dbReference type="ARBA" id="ARBA00010529"/>
    </source>
</evidence>
<dbReference type="OrthoDB" id="9799835at2"/>
<dbReference type="GO" id="GO:0005829">
    <property type="term" value="C:cytosol"/>
    <property type="evidence" value="ECO:0007669"/>
    <property type="project" value="TreeGrafter"/>
</dbReference>
<evidence type="ECO:0000256" key="5">
    <source>
        <dbReference type="SAM" id="MobiDB-lite"/>
    </source>
</evidence>
<reference evidence="7" key="2">
    <citation type="journal article" date="2016" name="Int. J. Syst. Evol. Microbiol.">
        <title>Complete genome sequence and cell structure of Limnochorda pilosa, a Gram-negative spore-former within the phylum Firmicutes.</title>
        <authorList>
            <person name="Watanabe M."/>
            <person name="Kojima H."/>
            <person name="Fukui M."/>
        </authorList>
    </citation>
    <scope>NUCLEOTIDE SEQUENCE [LARGE SCALE GENOMIC DNA]</scope>
    <source>
        <strain evidence="7">HC45</strain>
    </source>
</reference>
<dbReference type="InterPro" id="IPR000119">
    <property type="entry name" value="Hist_DNA-bd"/>
</dbReference>
<dbReference type="GO" id="GO:0010467">
    <property type="term" value="P:gene expression"/>
    <property type="evidence" value="ECO:0007669"/>
    <property type="project" value="UniProtKB-ARBA"/>
</dbReference>
<protein>
    <submittedName>
        <fullName evidence="6">DNA-binding protein</fullName>
    </submittedName>
</protein>
<dbReference type="GO" id="GO:0030261">
    <property type="term" value="P:chromosome condensation"/>
    <property type="evidence" value="ECO:0007669"/>
    <property type="project" value="UniProtKB-KW"/>
</dbReference>
<dbReference type="InterPro" id="IPR020816">
    <property type="entry name" value="Histone-like_DNA-bd_CS"/>
</dbReference>
<name>A0A0K2SKH9_LIMPI</name>
<dbReference type="CDD" id="cd13831">
    <property type="entry name" value="HU"/>
    <property type="match status" value="1"/>
</dbReference>